<protein>
    <recommendedName>
        <fullName evidence="2">UPF0102 protein HDF17_000511</fullName>
    </recommendedName>
</protein>
<dbReference type="RefSeq" id="WP_179487462.1">
    <property type="nucleotide sequence ID" value="NZ_JACCCW010000001.1"/>
</dbReference>
<reference evidence="3 4" key="1">
    <citation type="submission" date="2020-07" db="EMBL/GenBank/DDBJ databases">
        <title>Genomic Encyclopedia of Type Strains, Phase IV (KMG-V): Genome sequencing to study the core and pangenomes of soil and plant-associated prokaryotes.</title>
        <authorList>
            <person name="Whitman W."/>
        </authorList>
    </citation>
    <scope>NUCLEOTIDE SEQUENCE [LARGE SCALE GENOMIC DNA]</scope>
    <source>
        <strain evidence="3 4">X4EP2</strain>
    </source>
</reference>
<dbReference type="Pfam" id="PF02021">
    <property type="entry name" value="UPF0102"/>
    <property type="match status" value="1"/>
</dbReference>
<dbReference type="InterPro" id="IPR011856">
    <property type="entry name" value="tRNA_endonuc-like_dom_sf"/>
</dbReference>
<evidence type="ECO:0000313" key="4">
    <source>
        <dbReference type="Proteomes" id="UP000589520"/>
    </source>
</evidence>
<proteinExistence type="inferred from homology"/>
<dbReference type="PANTHER" id="PTHR34039">
    <property type="entry name" value="UPF0102 PROTEIN YRAN"/>
    <property type="match status" value="1"/>
</dbReference>
<sequence>MRLGSSWIDVQEWCLGWVDWVAARTLRGAGVAPHLATGLRGERSALFHLRRLGYTVVAQRWTSAKMRGDVDLIGWDGEWLCFVEVKTRTARDMSPAESAVDGDKQRMVRGLARAYLRAFPEENRRRIPVRFDVVSVYLLESGAEFEVFRGAFQWQ</sequence>
<evidence type="ECO:0000256" key="1">
    <source>
        <dbReference type="ARBA" id="ARBA00006738"/>
    </source>
</evidence>
<dbReference type="GO" id="GO:0003676">
    <property type="term" value="F:nucleic acid binding"/>
    <property type="evidence" value="ECO:0007669"/>
    <property type="project" value="InterPro"/>
</dbReference>
<dbReference type="InterPro" id="IPR011335">
    <property type="entry name" value="Restrct_endonuc-II-like"/>
</dbReference>
<dbReference type="Proteomes" id="UP000589520">
    <property type="component" value="Unassembled WGS sequence"/>
</dbReference>
<accession>A0A7Y9PEI0</accession>
<dbReference type="HAMAP" id="MF_00048">
    <property type="entry name" value="UPF0102"/>
    <property type="match status" value="1"/>
</dbReference>
<keyword evidence="4" id="KW-1185">Reference proteome</keyword>
<dbReference type="SUPFAM" id="SSF52980">
    <property type="entry name" value="Restriction endonuclease-like"/>
    <property type="match status" value="1"/>
</dbReference>
<keyword evidence="3" id="KW-0255">Endonuclease</keyword>
<dbReference type="GO" id="GO:0004519">
    <property type="term" value="F:endonuclease activity"/>
    <property type="evidence" value="ECO:0007669"/>
    <property type="project" value="UniProtKB-KW"/>
</dbReference>
<dbReference type="PANTHER" id="PTHR34039:SF1">
    <property type="entry name" value="UPF0102 PROTEIN YRAN"/>
    <property type="match status" value="1"/>
</dbReference>
<dbReference type="EMBL" id="JACCCW010000001">
    <property type="protein sequence ID" value="NYF78224.1"/>
    <property type="molecule type" value="Genomic_DNA"/>
</dbReference>
<evidence type="ECO:0000313" key="3">
    <source>
        <dbReference type="EMBL" id="NYF78224.1"/>
    </source>
</evidence>
<keyword evidence="3" id="KW-0378">Hydrolase</keyword>
<organism evidence="3 4">
    <name type="scientific">Granulicella arctica</name>
    <dbReference type="NCBI Taxonomy" id="940613"/>
    <lineage>
        <taxon>Bacteria</taxon>
        <taxon>Pseudomonadati</taxon>
        <taxon>Acidobacteriota</taxon>
        <taxon>Terriglobia</taxon>
        <taxon>Terriglobales</taxon>
        <taxon>Acidobacteriaceae</taxon>
        <taxon>Granulicella</taxon>
    </lineage>
</organism>
<name>A0A7Y9PEI0_9BACT</name>
<dbReference type="InterPro" id="IPR003509">
    <property type="entry name" value="UPF0102_YraN-like"/>
</dbReference>
<comment type="caution">
    <text evidence="3">The sequence shown here is derived from an EMBL/GenBank/DDBJ whole genome shotgun (WGS) entry which is preliminary data.</text>
</comment>
<evidence type="ECO:0000256" key="2">
    <source>
        <dbReference type="HAMAP-Rule" id="MF_00048"/>
    </source>
</evidence>
<dbReference type="Gene3D" id="3.40.1350.10">
    <property type="match status" value="1"/>
</dbReference>
<dbReference type="AlphaFoldDB" id="A0A7Y9PEI0"/>
<comment type="similarity">
    <text evidence="1 2">Belongs to the UPF0102 family.</text>
</comment>
<keyword evidence="3" id="KW-0540">Nuclease</keyword>
<gene>
    <name evidence="3" type="ORF">HDF17_000511</name>
</gene>